<dbReference type="PROSITE" id="PS51504">
    <property type="entry name" value="H15"/>
    <property type="match status" value="1"/>
</dbReference>
<dbReference type="InterPro" id="IPR036390">
    <property type="entry name" value="WH_DNA-bd_sf"/>
</dbReference>
<feature type="compositionally biased region" description="Basic residues" evidence="1">
    <location>
        <begin position="59"/>
        <end position="72"/>
    </location>
</feature>
<dbReference type="AlphaFoldDB" id="A0A2G5T956"/>
<comment type="caution">
    <text evidence="3">The sequence shown here is derived from an EMBL/GenBank/DDBJ whole genome shotgun (WGS) entry which is preliminary data.</text>
</comment>
<keyword evidence="4" id="KW-1185">Reference proteome</keyword>
<dbReference type="GO" id="GO:0006334">
    <property type="term" value="P:nucleosome assembly"/>
    <property type="evidence" value="ECO:0007669"/>
    <property type="project" value="InterPro"/>
</dbReference>
<feature type="domain" description="H15" evidence="2">
    <location>
        <begin position="74"/>
        <end position="150"/>
    </location>
</feature>
<sequence>MNFRSFFIILFFKRPKNPPKMVVTRHQTESAKRQTRRSSTVKSPEVQKSFTSPSITKKPVQKKSTKKSKKPSNPHPPFAQMILEAISDLSDRKNNWISKFKIAAWICKNYSIPRSASSKHFTFLAINKAVCEEILDARTNGTITSYKIVKQ</sequence>
<dbReference type="GO" id="GO:0003677">
    <property type="term" value="F:DNA binding"/>
    <property type="evidence" value="ECO:0007669"/>
    <property type="project" value="InterPro"/>
</dbReference>
<gene>
    <name evidence="3" type="primary">Cnig_chr_V.g17385</name>
    <name evidence="3" type="ORF">B9Z55_017385</name>
</gene>
<name>A0A2G5T956_9PELO</name>
<feature type="compositionally biased region" description="Polar residues" evidence="1">
    <location>
        <begin position="37"/>
        <end position="55"/>
    </location>
</feature>
<dbReference type="GO" id="GO:0000786">
    <property type="term" value="C:nucleosome"/>
    <property type="evidence" value="ECO:0007669"/>
    <property type="project" value="InterPro"/>
</dbReference>
<evidence type="ECO:0000256" key="1">
    <source>
        <dbReference type="SAM" id="MobiDB-lite"/>
    </source>
</evidence>
<reference evidence="4" key="1">
    <citation type="submission" date="2017-10" db="EMBL/GenBank/DDBJ databases">
        <title>Rapid genome shrinkage in a self-fertile nematode reveals novel sperm competition proteins.</title>
        <authorList>
            <person name="Yin D."/>
            <person name="Schwarz E.M."/>
            <person name="Thomas C.G."/>
            <person name="Felde R.L."/>
            <person name="Korf I.F."/>
            <person name="Cutter A.D."/>
            <person name="Schartner C.M."/>
            <person name="Ralston E.J."/>
            <person name="Meyer B.J."/>
            <person name="Haag E.S."/>
        </authorList>
    </citation>
    <scope>NUCLEOTIDE SEQUENCE [LARGE SCALE GENOMIC DNA]</scope>
    <source>
        <strain evidence="4">JU1422</strain>
    </source>
</reference>
<accession>A0A2G5T956</accession>
<dbReference type="Pfam" id="PF00538">
    <property type="entry name" value="Linker_histone"/>
    <property type="match status" value="1"/>
</dbReference>
<dbReference type="InterPro" id="IPR005818">
    <property type="entry name" value="Histone_H1/H5_H15"/>
</dbReference>
<evidence type="ECO:0000313" key="3">
    <source>
        <dbReference type="EMBL" id="PIC23822.1"/>
    </source>
</evidence>
<dbReference type="InterPro" id="IPR036388">
    <property type="entry name" value="WH-like_DNA-bd_sf"/>
</dbReference>
<dbReference type="Gene3D" id="1.10.10.10">
    <property type="entry name" value="Winged helix-like DNA-binding domain superfamily/Winged helix DNA-binding domain"/>
    <property type="match status" value="1"/>
</dbReference>
<dbReference type="OrthoDB" id="10336271at2759"/>
<organism evidence="3 4">
    <name type="scientific">Caenorhabditis nigoni</name>
    <dbReference type="NCBI Taxonomy" id="1611254"/>
    <lineage>
        <taxon>Eukaryota</taxon>
        <taxon>Metazoa</taxon>
        <taxon>Ecdysozoa</taxon>
        <taxon>Nematoda</taxon>
        <taxon>Chromadorea</taxon>
        <taxon>Rhabditida</taxon>
        <taxon>Rhabditina</taxon>
        <taxon>Rhabditomorpha</taxon>
        <taxon>Rhabditoidea</taxon>
        <taxon>Rhabditidae</taxon>
        <taxon>Peloderinae</taxon>
        <taxon>Caenorhabditis</taxon>
    </lineage>
</organism>
<protein>
    <recommendedName>
        <fullName evidence="2">H15 domain-containing protein</fullName>
    </recommendedName>
</protein>
<evidence type="ECO:0000313" key="4">
    <source>
        <dbReference type="Proteomes" id="UP000230233"/>
    </source>
</evidence>
<dbReference type="EMBL" id="PDUG01000005">
    <property type="protein sequence ID" value="PIC23822.1"/>
    <property type="molecule type" value="Genomic_DNA"/>
</dbReference>
<feature type="region of interest" description="Disordered" evidence="1">
    <location>
        <begin position="20"/>
        <end position="78"/>
    </location>
</feature>
<dbReference type="SUPFAM" id="SSF46785">
    <property type="entry name" value="Winged helix' DNA-binding domain"/>
    <property type="match status" value="1"/>
</dbReference>
<evidence type="ECO:0000259" key="2">
    <source>
        <dbReference type="PROSITE" id="PS51504"/>
    </source>
</evidence>
<dbReference type="Proteomes" id="UP000230233">
    <property type="component" value="Chromosome V"/>
</dbReference>
<proteinExistence type="predicted"/>